<dbReference type="Gene3D" id="1.25.40.20">
    <property type="entry name" value="Ankyrin repeat-containing domain"/>
    <property type="match status" value="1"/>
</dbReference>
<dbReference type="PANTHER" id="PTHR24198:SF165">
    <property type="entry name" value="ANKYRIN REPEAT-CONTAINING PROTEIN-RELATED"/>
    <property type="match status" value="1"/>
</dbReference>
<dbReference type="SMART" id="SM00248">
    <property type="entry name" value="ANK"/>
    <property type="match status" value="3"/>
</dbReference>
<dbReference type="PANTHER" id="PTHR24198">
    <property type="entry name" value="ANKYRIN REPEAT AND PROTEIN KINASE DOMAIN-CONTAINING PROTEIN"/>
    <property type="match status" value="1"/>
</dbReference>
<dbReference type="AlphaFoldDB" id="A0A1N6J7E5"/>
<organism evidence="5 6">
    <name type="scientific">Epilithonimonas zeae</name>
    <dbReference type="NCBI Taxonomy" id="1416779"/>
    <lineage>
        <taxon>Bacteria</taxon>
        <taxon>Pseudomonadati</taxon>
        <taxon>Bacteroidota</taxon>
        <taxon>Flavobacteriia</taxon>
        <taxon>Flavobacteriales</taxon>
        <taxon>Weeksellaceae</taxon>
        <taxon>Chryseobacterium group</taxon>
        <taxon>Epilithonimonas</taxon>
    </lineage>
</organism>
<dbReference type="RefSeq" id="WP_074236436.1">
    <property type="nucleotide sequence ID" value="NZ_FSRK01000002.1"/>
</dbReference>
<dbReference type="PROSITE" id="PS50297">
    <property type="entry name" value="ANK_REP_REGION"/>
    <property type="match status" value="2"/>
</dbReference>
<dbReference type="SUPFAM" id="SSF48403">
    <property type="entry name" value="Ankyrin repeat"/>
    <property type="match status" value="1"/>
</dbReference>
<dbReference type="Proteomes" id="UP000185207">
    <property type="component" value="Unassembled WGS sequence"/>
</dbReference>
<dbReference type="EMBL" id="FSRK01000002">
    <property type="protein sequence ID" value="SIO40026.1"/>
    <property type="molecule type" value="Genomic_DNA"/>
</dbReference>
<gene>
    <name evidence="5" type="ORF">SAMN05444409_3362</name>
</gene>
<dbReference type="InterPro" id="IPR002110">
    <property type="entry name" value="Ankyrin_rpt"/>
</dbReference>
<dbReference type="Pfam" id="PF13637">
    <property type="entry name" value="Ank_4"/>
    <property type="match status" value="1"/>
</dbReference>
<evidence type="ECO:0000256" key="3">
    <source>
        <dbReference type="PROSITE-ProRule" id="PRU00023"/>
    </source>
</evidence>
<evidence type="ECO:0000256" key="4">
    <source>
        <dbReference type="SAM" id="SignalP"/>
    </source>
</evidence>
<dbReference type="STRING" id="1416779.SAMN05444409_3362"/>
<feature type="repeat" description="ANK" evidence="3">
    <location>
        <begin position="53"/>
        <end position="85"/>
    </location>
</feature>
<reference evidence="6" key="1">
    <citation type="submission" date="2016-11" db="EMBL/GenBank/DDBJ databases">
        <authorList>
            <person name="Varghese N."/>
            <person name="Submissions S."/>
        </authorList>
    </citation>
    <scope>NUCLEOTIDE SEQUENCE [LARGE SCALE GENOMIC DNA]</scope>
    <source>
        <strain evidence="6">DSM 27623</strain>
    </source>
</reference>
<proteinExistence type="predicted"/>
<feature type="signal peptide" evidence="4">
    <location>
        <begin position="1"/>
        <end position="19"/>
    </location>
</feature>
<dbReference type="InterPro" id="IPR036770">
    <property type="entry name" value="Ankyrin_rpt-contain_sf"/>
</dbReference>
<evidence type="ECO:0000313" key="5">
    <source>
        <dbReference type="EMBL" id="SIO40026.1"/>
    </source>
</evidence>
<sequence>MKKYFTVILLVMFFGLSFSQTKNVFDIARSGTLDEMKALVSQNPEIINSKNERGFTPLILACYRGNTEVAKYLIDNVKDLNYLSQEGTALSSLCINYNKELVEKMLSKNADPNIQDSFGNTPLLWAVKRGNLELVKILLQNKADRTIKDSLGISAFEYAVKSNNNEMINLLKL</sequence>
<dbReference type="Pfam" id="PF12796">
    <property type="entry name" value="Ank_2"/>
    <property type="match status" value="1"/>
</dbReference>
<evidence type="ECO:0000256" key="1">
    <source>
        <dbReference type="ARBA" id="ARBA00022737"/>
    </source>
</evidence>
<dbReference type="OrthoDB" id="5657095at2"/>
<keyword evidence="6" id="KW-1185">Reference proteome</keyword>
<evidence type="ECO:0000313" key="6">
    <source>
        <dbReference type="Proteomes" id="UP000185207"/>
    </source>
</evidence>
<evidence type="ECO:0000256" key="2">
    <source>
        <dbReference type="ARBA" id="ARBA00023043"/>
    </source>
</evidence>
<keyword evidence="2 3" id="KW-0040">ANK repeat</keyword>
<keyword evidence="4" id="KW-0732">Signal</keyword>
<accession>A0A1N6J7E5</accession>
<name>A0A1N6J7E5_9FLAO</name>
<keyword evidence="1" id="KW-0677">Repeat</keyword>
<feature type="repeat" description="ANK" evidence="3">
    <location>
        <begin position="118"/>
        <end position="150"/>
    </location>
</feature>
<protein>
    <submittedName>
        <fullName evidence="5">Uncharacterized protein</fullName>
    </submittedName>
</protein>
<dbReference type="PROSITE" id="PS50088">
    <property type="entry name" value="ANK_REPEAT"/>
    <property type="match status" value="2"/>
</dbReference>
<feature type="chain" id="PRO_5012342367" evidence="4">
    <location>
        <begin position="20"/>
        <end position="173"/>
    </location>
</feature>